<dbReference type="EMBL" id="JBHTJM010000001">
    <property type="protein sequence ID" value="MFD0962488.1"/>
    <property type="molecule type" value="Genomic_DNA"/>
</dbReference>
<comment type="catalytic activity">
    <reaction evidence="3">
        <text>L-methionyl-[protein] + [thioredoxin]-disulfide + H2O = L-methionyl-(R)-S-oxide-[protein] + [thioredoxin]-dithiol</text>
        <dbReference type="Rhea" id="RHEA:24164"/>
        <dbReference type="Rhea" id="RHEA-COMP:10698"/>
        <dbReference type="Rhea" id="RHEA-COMP:10700"/>
        <dbReference type="Rhea" id="RHEA-COMP:12313"/>
        <dbReference type="Rhea" id="RHEA-COMP:12314"/>
        <dbReference type="ChEBI" id="CHEBI:15377"/>
        <dbReference type="ChEBI" id="CHEBI:16044"/>
        <dbReference type="ChEBI" id="CHEBI:29950"/>
        <dbReference type="ChEBI" id="CHEBI:45764"/>
        <dbReference type="ChEBI" id="CHEBI:50058"/>
        <dbReference type="EC" id="1.8.4.12"/>
    </reaction>
</comment>
<organism evidence="5 6">
    <name type="scientific">Pseudofulvibacter geojedonensis</name>
    <dbReference type="NCBI Taxonomy" id="1123758"/>
    <lineage>
        <taxon>Bacteria</taxon>
        <taxon>Pseudomonadati</taxon>
        <taxon>Bacteroidota</taxon>
        <taxon>Flavobacteriia</taxon>
        <taxon>Flavobacteriales</taxon>
        <taxon>Flavobacteriaceae</taxon>
        <taxon>Pseudofulvibacter</taxon>
    </lineage>
</organism>
<dbReference type="NCBIfam" id="TIGR00357">
    <property type="entry name" value="peptide-methionine (R)-S-oxide reductase MsrB"/>
    <property type="match status" value="1"/>
</dbReference>
<keyword evidence="2 5" id="KW-0560">Oxidoreductase</keyword>
<dbReference type="PANTHER" id="PTHR10173">
    <property type="entry name" value="METHIONINE SULFOXIDE REDUCTASE"/>
    <property type="match status" value="1"/>
</dbReference>
<sequence length="162" mass="18369">MIKSYLISTICIFFICCQSNTAQDKKNSSKKVQKTELEWKKQLTSLEYNVLREKGTERAFTGKYDKFYENGTYLCKGCDTPLFLSENKFNSGTGWPSFDAGIKGNIGYDSDNYLGYTRTEIHCNTCKGHLGHVFDDGPSETTGKRYCVNSVSLLFAPKKKQD</sequence>
<name>A0ABW3HY71_9FLAO</name>
<dbReference type="Proteomes" id="UP001596997">
    <property type="component" value="Unassembled WGS sequence"/>
</dbReference>
<dbReference type="RefSeq" id="WP_377712194.1">
    <property type="nucleotide sequence ID" value="NZ_JBHTJM010000001.1"/>
</dbReference>
<accession>A0ABW3HY71</accession>
<dbReference type="InterPro" id="IPR028427">
    <property type="entry name" value="Met_Sox_Rdtase_MsrB"/>
</dbReference>
<dbReference type="InterPro" id="IPR002579">
    <property type="entry name" value="Met_Sox_Rdtase_MsrB_dom"/>
</dbReference>
<dbReference type="PANTHER" id="PTHR10173:SF52">
    <property type="entry name" value="METHIONINE-R-SULFOXIDE REDUCTASE B1"/>
    <property type="match status" value="1"/>
</dbReference>
<dbReference type="Gene3D" id="2.170.150.20">
    <property type="entry name" value="Peptide methionine sulfoxide reductase"/>
    <property type="match status" value="1"/>
</dbReference>
<protein>
    <recommendedName>
        <fullName evidence="1">peptide-methionine (R)-S-oxide reductase</fullName>
        <ecNumber evidence="1">1.8.4.12</ecNumber>
    </recommendedName>
</protein>
<feature type="domain" description="MsrB" evidence="4">
    <location>
        <begin position="36"/>
        <end position="158"/>
    </location>
</feature>
<evidence type="ECO:0000256" key="3">
    <source>
        <dbReference type="ARBA" id="ARBA00048488"/>
    </source>
</evidence>
<reference evidence="6" key="1">
    <citation type="journal article" date="2019" name="Int. J. Syst. Evol. Microbiol.">
        <title>The Global Catalogue of Microorganisms (GCM) 10K type strain sequencing project: providing services to taxonomists for standard genome sequencing and annotation.</title>
        <authorList>
            <consortium name="The Broad Institute Genomics Platform"/>
            <consortium name="The Broad Institute Genome Sequencing Center for Infectious Disease"/>
            <person name="Wu L."/>
            <person name="Ma J."/>
        </authorList>
    </citation>
    <scope>NUCLEOTIDE SEQUENCE [LARGE SCALE GENOMIC DNA]</scope>
    <source>
        <strain evidence="6">CCUG 62114</strain>
    </source>
</reference>
<evidence type="ECO:0000313" key="6">
    <source>
        <dbReference type="Proteomes" id="UP001596997"/>
    </source>
</evidence>
<evidence type="ECO:0000256" key="1">
    <source>
        <dbReference type="ARBA" id="ARBA00012499"/>
    </source>
</evidence>
<dbReference type="Pfam" id="PF01641">
    <property type="entry name" value="SelR"/>
    <property type="match status" value="1"/>
</dbReference>
<keyword evidence="6" id="KW-1185">Reference proteome</keyword>
<proteinExistence type="predicted"/>
<comment type="caution">
    <text evidence="5">The sequence shown here is derived from an EMBL/GenBank/DDBJ whole genome shotgun (WGS) entry which is preliminary data.</text>
</comment>
<gene>
    <name evidence="5" type="primary">msrB</name>
    <name evidence="5" type="ORF">ACFQ1O_00550</name>
</gene>
<evidence type="ECO:0000256" key="2">
    <source>
        <dbReference type="ARBA" id="ARBA00023002"/>
    </source>
</evidence>
<dbReference type="GO" id="GO:0033743">
    <property type="term" value="F:peptide-methionine (R)-S-oxide reductase activity"/>
    <property type="evidence" value="ECO:0007669"/>
    <property type="project" value="UniProtKB-EC"/>
</dbReference>
<evidence type="ECO:0000313" key="5">
    <source>
        <dbReference type="EMBL" id="MFD0962488.1"/>
    </source>
</evidence>
<dbReference type="SUPFAM" id="SSF51316">
    <property type="entry name" value="Mss4-like"/>
    <property type="match status" value="1"/>
</dbReference>
<evidence type="ECO:0000259" key="4">
    <source>
        <dbReference type="PROSITE" id="PS51790"/>
    </source>
</evidence>
<dbReference type="EC" id="1.8.4.12" evidence="1"/>
<dbReference type="InterPro" id="IPR011057">
    <property type="entry name" value="Mss4-like_sf"/>
</dbReference>
<dbReference type="PROSITE" id="PS51790">
    <property type="entry name" value="MSRB"/>
    <property type="match status" value="1"/>
</dbReference>